<comment type="caution">
    <text evidence="2">The sequence shown here is derived from an EMBL/GenBank/DDBJ whole genome shotgun (WGS) entry which is preliminary data.</text>
</comment>
<dbReference type="AlphaFoldDB" id="A0A9P9IBQ4"/>
<evidence type="ECO:0000313" key="2">
    <source>
        <dbReference type="EMBL" id="KAH7115593.1"/>
    </source>
</evidence>
<sequence length="329" mass="37161">VPKRLIDVGLPEQPFIKLVQTDGRPLDYVALSYCWGENQTGRITTRETVSEMMQGVSLTLLSQTILDAVTVVRRLRLRYLWVDALCIIQGQDNTGDWADELQKMGQIYNNAYLTIAATSASAASEGFLNHRNRGGIPIDFRARKSDQCEGIIFFRESITVDHSFTEDVHGSPLLKRAWVKQERVLSRRTIDFSSNQIFWTCRLTRYSEDGQQHSDDGIESAALIHCLRTFHLSMGMARKQKDMFQGLFFRAWSDLVQEYSTLQLKYESDRLPALAGIADIASRIISDQYLSGIWKANLSSGLLWNPTKYPVKLSGVAGVPSWSWASVIG</sequence>
<keyword evidence="3" id="KW-1185">Reference proteome</keyword>
<dbReference type="EMBL" id="JAGMUV010000030">
    <property type="protein sequence ID" value="KAH7115593.1"/>
    <property type="molecule type" value="Genomic_DNA"/>
</dbReference>
<feature type="non-terminal residue" evidence="2">
    <location>
        <position position="329"/>
    </location>
</feature>
<feature type="domain" description="Heterokaryon incompatibility" evidence="1">
    <location>
        <begin position="28"/>
        <end position="182"/>
    </location>
</feature>
<dbReference type="Pfam" id="PF06985">
    <property type="entry name" value="HET"/>
    <property type="match status" value="1"/>
</dbReference>
<evidence type="ECO:0000259" key="1">
    <source>
        <dbReference type="Pfam" id="PF06985"/>
    </source>
</evidence>
<evidence type="ECO:0000313" key="3">
    <source>
        <dbReference type="Proteomes" id="UP000738349"/>
    </source>
</evidence>
<protein>
    <submittedName>
        <fullName evidence="2">Heterokaryon incompatibility protein-domain-containing protein</fullName>
    </submittedName>
</protein>
<proteinExistence type="predicted"/>
<name>A0A9P9IBQ4_9HYPO</name>
<dbReference type="PANTHER" id="PTHR33112:SF16">
    <property type="entry name" value="HETEROKARYON INCOMPATIBILITY DOMAIN-CONTAINING PROTEIN"/>
    <property type="match status" value="1"/>
</dbReference>
<organism evidence="2 3">
    <name type="scientific">Dactylonectria macrodidyma</name>
    <dbReference type="NCBI Taxonomy" id="307937"/>
    <lineage>
        <taxon>Eukaryota</taxon>
        <taxon>Fungi</taxon>
        <taxon>Dikarya</taxon>
        <taxon>Ascomycota</taxon>
        <taxon>Pezizomycotina</taxon>
        <taxon>Sordariomycetes</taxon>
        <taxon>Hypocreomycetidae</taxon>
        <taxon>Hypocreales</taxon>
        <taxon>Nectriaceae</taxon>
        <taxon>Dactylonectria</taxon>
    </lineage>
</organism>
<gene>
    <name evidence="2" type="ORF">EDB81DRAFT_631776</name>
</gene>
<reference evidence="2" key="1">
    <citation type="journal article" date="2021" name="Nat. Commun.">
        <title>Genetic determinants of endophytism in the Arabidopsis root mycobiome.</title>
        <authorList>
            <person name="Mesny F."/>
            <person name="Miyauchi S."/>
            <person name="Thiergart T."/>
            <person name="Pickel B."/>
            <person name="Atanasova L."/>
            <person name="Karlsson M."/>
            <person name="Huettel B."/>
            <person name="Barry K.W."/>
            <person name="Haridas S."/>
            <person name="Chen C."/>
            <person name="Bauer D."/>
            <person name="Andreopoulos W."/>
            <person name="Pangilinan J."/>
            <person name="LaButti K."/>
            <person name="Riley R."/>
            <person name="Lipzen A."/>
            <person name="Clum A."/>
            <person name="Drula E."/>
            <person name="Henrissat B."/>
            <person name="Kohler A."/>
            <person name="Grigoriev I.V."/>
            <person name="Martin F.M."/>
            <person name="Hacquard S."/>
        </authorList>
    </citation>
    <scope>NUCLEOTIDE SEQUENCE</scope>
    <source>
        <strain evidence="2">MPI-CAGE-AT-0147</strain>
    </source>
</reference>
<dbReference type="InterPro" id="IPR010730">
    <property type="entry name" value="HET"/>
</dbReference>
<feature type="non-terminal residue" evidence="2">
    <location>
        <position position="1"/>
    </location>
</feature>
<dbReference type="Proteomes" id="UP000738349">
    <property type="component" value="Unassembled WGS sequence"/>
</dbReference>
<dbReference type="OrthoDB" id="3789824at2759"/>
<accession>A0A9P9IBQ4</accession>
<dbReference type="PANTHER" id="PTHR33112">
    <property type="entry name" value="DOMAIN PROTEIN, PUTATIVE-RELATED"/>
    <property type="match status" value="1"/>
</dbReference>